<dbReference type="AlphaFoldDB" id="A0A366M2F5"/>
<evidence type="ECO:0008006" key="4">
    <source>
        <dbReference type="Google" id="ProtNLM"/>
    </source>
</evidence>
<feature type="transmembrane region" description="Helical" evidence="1">
    <location>
        <begin position="52"/>
        <end position="73"/>
    </location>
</feature>
<sequence>MVVALSDDPAILVAQRYGRGATAAIVVIFACWHAGYDLAATVISRDVYRSPLLVAGAWVVFLGIGVAGSVALYRSERPIRGVWGYAAAALAVAAAVLVACPPAEVVQLADWGWVSVAWLGLILFWRRRHHLRELLLFLALDAVIVVAGMAVYDRLDRISLALFLMVFFGGVTLAVGASVAGHGLVAAASFAAERSAEQARAETAREIAGQVHADRLRRYQAVRYAAADLLTALAGGADPADERLRRECAAGGARLRRLISETEDVPDPLLRTLRDHVLDAERRDVVVALEPPVGTIPELPPGVRGALADAPLRALRGARAEARVTIYATPHEVIVSVVADSDDLTVPGDGGEVEVTQQREGRSLWVQSRWPGR</sequence>
<organism evidence="2 3">
    <name type="scientific">Spongiactinospora rosea</name>
    <dbReference type="NCBI Taxonomy" id="2248750"/>
    <lineage>
        <taxon>Bacteria</taxon>
        <taxon>Bacillati</taxon>
        <taxon>Actinomycetota</taxon>
        <taxon>Actinomycetes</taxon>
        <taxon>Streptosporangiales</taxon>
        <taxon>Streptosporangiaceae</taxon>
        <taxon>Spongiactinospora</taxon>
    </lineage>
</organism>
<keyword evidence="1" id="KW-0472">Membrane</keyword>
<keyword evidence="1" id="KW-0812">Transmembrane</keyword>
<protein>
    <recommendedName>
        <fullName evidence="4">Signal transduction histidine kinase</fullName>
    </recommendedName>
</protein>
<evidence type="ECO:0000313" key="2">
    <source>
        <dbReference type="EMBL" id="RBQ20371.1"/>
    </source>
</evidence>
<proteinExistence type="predicted"/>
<keyword evidence="1" id="KW-1133">Transmembrane helix</keyword>
<evidence type="ECO:0000313" key="3">
    <source>
        <dbReference type="Proteomes" id="UP000253303"/>
    </source>
</evidence>
<feature type="transmembrane region" description="Helical" evidence="1">
    <location>
        <begin position="21"/>
        <end position="40"/>
    </location>
</feature>
<dbReference type="EMBL" id="QMEY01000003">
    <property type="protein sequence ID" value="RBQ20371.1"/>
    <property type="molecule type" value="Genomic_DNA"/>
</dbReference>
<feature type="transmembrane region" description="Helical" evidence="1">
    <location>
        <begin position="134"/>
        <end position="152"/>
    </location>
</feature>
<reference evidence="2 3" key="1">
    <citation type="submission" date="2018-06" db="EMBL/GenBank/DDBJ databases">
        <title>Sphaerisporangium craniellae sp. nov., isolated from a marine sponge in the South China Sea.</title>
        <authorList>
            <person name="Li L."/>
        </authorList>
    </citation>
    <scope>NUCLEOTIDE SEQUENCE [LARGE SCALE GENOMIC DNA]</scope>
    <source>
        <strain evidence="2 3">LHW63015</strain>
    </source>
</reference>
<evidence type="ECO:0000256" key="1">
    <source>
        <dbReference type="SAM" id="Phobius"/>
    </source>
</evidence>
<keyword evidence="3" id="KW-1185">Reference proteome</keyword>
<feature type="transmembrane region" description="Helical" evidence="1">
    <location>
        <begin position="82"/>
        <end position="99"/>
    </location>
</feature>
<dbReference type="Proteomes" id="UP000253303">
    <property type="component" value="Unassembled WGS sequence"/>
</dbReference>
<gene>
    <name evidence="2" type="ORF">DP939_11315</name>
</gene>
<accession>A0A366M2F5</accession>
<comment type="caution">
    <text evidence="2">The sequence shown here is derived from an EMBL/GenBank/DDBJ whole genome shotgun (WGS) entry which is preliminary data.</text>
</comment>
<feature type="transmembrane region" description="Helical" evidence="1">
    <location>
        <begin position="105"/>
        <end position="125"/>
    </location>
</feature>
<feature type="transmembrane region" description="Helical" evidence="1">
    <location>
        <begin position="158"/>
        <end position="191"/>
    </location>
</feature>
<name>A0A366M2F5_9ACTN</name>